<dbReference type="InterPro" id="IPR013187">
    <property type="entry name" value="F-box-assoc_dom_typ3"/>
</dbReference>
<evidence type="ECO:0000313" key="3">
    <source>
        <dbReference type="EMBL" id="CAH8337262.1"/>
    </source>
</evidence>
<name>A0ABC8JQK4_ERUVS</name>
<dbReference type="NCBIfam" id="TIGR01640">
    <property type="entry name" value="F_box_assoc_1"/>
    <property type="match status" value="1"/>
</dbReference>
<dbReference type="Pfam" id="PF08268">
    <property type="entry name" value="FBA_3"/>
    <property type="match status" value="1"/>
</dbReference>
<protein>
    <recommendedName>
        <fullName evidence="5">F-box domain-containing protein</fullName>
    </recommendedName>
</protein>
<proteinExistence type="predicted"/>
<feature type="domain" description="F-box associated beta-propeller type 3" evidence="2">
    <location>
        <begin position="68"/>
        <end position="385"/>
    </location>
</feature>
<reference evidence="3 4" key="1">
    <citation type="submission" date="2022-03" db="EMBL/GenBank/DDBJ databases">
        <authorList>
            <person name="Macdonald S."/>
            <person name="Ahmed S."/>
            <person name="Newling K."/>
        </authorList>
    </citation>
    <scope>NUCLEOTIDE SEQUENCE [LARGE SCALE GENOMIC DNA]</scope>
</reference>
<dbReference type="Proteomes" id="UP001642260">
    <property type="component" value="Unassembled WGS sequence"/>
</dbReference>
<dbReference type="InterPro" id="IPR036047">
    <property type="entry name" value="F-box-like_dom_sf"/>
</dbReference>
<keyword evidence="4" id="KW-1185">Reference proteome</keyword>
<dbReference type="InterPro" id="IPR017451">
    <property type="entry name" value="F-box-assoc_interact_dom"/>
</dbReference>
<sequence length="392" mass="44893">MERTDISKLHVDILRAIMLRVPLESLVKCIPVCRKWRSTIRGEGFKNLYWAQSMTRPRLLIEYSRGTFTQPSDKLFQSVYQQEEPLFSSGIKQMLISSPPLDYRMFSAPQRGLVCLGYETKFVLCNPGTNRGKALPECERLRPVEESEIICFFGYDEVTQVFKFLVSEIGALLFTSEYSHKPLMPQQVFTVKLAELESMKEKSWRVIECQHNHVPVTKSLCLNGALYYGAKSLVETDKSMIISFDLGSEKFTIIDLPEGVKLAYVGDRLVNYNGEVCLVKDLWDVRDDGTRVYKIYVRDESARKWREMAVVIPCLGDDVGDVRFCCAGTIGTTEELVLVFATESVEKKGSPLVLYYDTATKNLRLFQMEGVDENLYFTPRTFVNHYDSLLLT</sequence>
<evidence type="ECO:0000259" key="2">
    <source>
        <dbReference type="Pfam" id="PF08268"/>
    </source>
</evidence>
<dbReference type="EMBL" id="CAKOAT010133821">
    <property type="protein sequence ID" value="CAH8337262.1"/>
    <property type="molecule type" value="Genomic_DNA"/>
</dbReference>
<comment type="caution">
    <text evidence="3">The sequence shown here is derived from an EMBL/GenBank/DDBJ whole genome shotgun (WGS) entry which is preliminary data.</text>
</comment>
<dbReference type="InterPro" id="IPR001810">
    <property type="entry name" value="F-box_dom"/>
</dbReference>
<dbReference type="Gene3D" id="1.20.1280.50">
    <property type="match status" value="1"/>
</dbReference>
<accession>A0ABC8JQK4</accession>
<dbReference type="SUPFAM" id="SSF81383">
    <property type="entry name" value="F-box domain"/>
    <property type="match status" value="1"/>
</dbReference>
<evidence type="ECO:0000259" key="1">
    <source>
        <dbReference type="Pfam" id="PF00646"/>
    </source>
</evidence>
<gene>
    <name evidence="3" type="ORF">ERUC_LOCUS14279</name>
</gene>
<dbReference type="Pfam" id="PF00646">
    <property type="entry name" value="F-box"/>
    <property type="match status" value="1"/>
</dbReference>
<evidence type="ECO:0008006" key="5">
    <source>
        <dbReference type="Google" id="ProtNLM"/>
    </source>
</evidence>
<dbReference type="AlphaFoldDB" id="A0ABC8JQK4"/>
<feature type="domain" description="F-box" evidence="1">
    <location>
        <begin position="6"/>
        <end position="46"/>
    </location>
</feature>
<dbReference type="PANTHER" id="PTHR31111">
    <property type="entry name" value="BNAA05G37150D PROTEIN-RELATED"/>
    <property type="match status" value="1"/>
</dbReference>
<evidence type="ECO:0000313" key="4">
    <source>
        <dbReference type="Proteomes" id="UP001642260"/>
    </source>
</evidence>
<organism evidence="3 4">
    <name type="scientific">Eruca vesicaria subsp. sativa</name>
    <name type="common">Garden rocket</name>
    <name type="synonym">Eruca sativa</name>
    <dbReference type="NCBI Taxonomy" id="29727"/>
    <lineage>
        <taxon>Eukaryota</taxon>
        <taxon>Viridiplantae</taxon>
        <taxon>Streptophyta</taxon>
        <taxon>Embryophyta</taxon>
        <taxon>Tracheophyta</taxon>
        <taxon>Spermatophyta</taxon>
        <taxon>Magnoliopsida</taxon>
        <taxon>eudicotyledons</taxon>
        <taxon>Gunneridae</taxon>
        <taxon>Pentapetalae</taxon>
        <taxon>rosids</taxon>
        <taxon>malvids</taxon>
        <taxon>Brassicales</taxon>
        <taxon>Brassicaceae</taxon>
        <taxon>Brassiceae</taxon>
        <taxon>Eruca</taxon>
    </lineage>
</organism>
<dbReference type="PANTHER" id="PTHR31111:SF23">
    <property type="entry name" value="F-BOX ASSOCIATED DOMAIN-CONTAINING PROTEIN"/>
    <property type="match status" value="1"/>
</dbReference>